<reference evidence="3" key="1">
    <citation type="submission" date="2022-03" db="EMBL/GenBank/DDBJ databases">
        <title>De novo assembled genomes of Belliella spp. (Cyclobacteriaceae) strains.</title>
        <authorList>
            <person name="Szabo A."/>
            <person name="Korponai K."/>
            <person name="Felfoldi T."/>
        </authorList>
    </citation>
    <scope>NUCLEOTIDE SEQUENCE</scope>
    <source>
        <strain evidence="3">DSM 111904</strain>
    </source>
</reference>
<gene>
    <name evidence="3" type="ORF">MM239_04550</name>
</gene>
<organism evidence="3 4">
    <name type="scientific">Belliella filtrata</name>
    <dbReference type="NCBI Taxonomy" id="2923435"/>
    <lineage>
        <taxon>Bacteria</taxon>
        <taxon>Pseudomonadati</taxon>
        <taxon>Bacteroidota</taxon>
        <taxon>Cytophagia</taxon>
        <taxon>Cytophagales</taxon>
        <taxon>Cyclobacteriaceae</taxon>
        <taxon>Belliella</taxon>
    </lineage>
</organism>
<keyword evidence="4" id="KW-1185">Reference proteome</keyword>
<dbReference type="RefSeq" id="WP_241346980.1">
    <property type="nucleotide sequence ID" value="NZ_JAKZGP010000007.1"/>
</dbReference>
<comment type="caution">
    <text evidence="3">The sequence shown here is derived from an EMBL/GenBank/DDBJ whole genome shotgun (WGS) entry which is preliminary data.</text>
</comment>
<dbReference type="Gene3D" id="3.40.50.2000">
    <property type="entry name" value="Glycogen Phosphorylase B"/>
    <property type="match status" value="2"/>
</dbReference>
<evidence type="ECO:0000259" key="1">
    <source>
        <dbReference type="Pfam" id="PF00534"/>
    </source>
</evidence>
<sequence>MKILYLIDTLQTGGAERSLLEIASGLRGFEAVFITVYKDTHALHAAYEGRGVSVIHLDFPKGTPYSHILPTLKEHIAILRPDLVHATLYNAEMLSRRLGLRVPLINSLVNNSYHKRRYAGLTWKGRLALLRVQVMDYLCKGKVDMFVANSSYISQVHQRYLGIPSAKIQVIHRGRSITSQSDSDPIEIQKIRSSLPRQDTKVWLTVGRLIRRKGHNELIQAFHRHIQKYPNAVLWILGEGEEHKRLDQLIEDLNLQEHVFLLGNQSNVVSWLGAADFFVFPSHYEGLPGVLIEAMISKLPIIVSDIPENRECLQEGMAIFHQVGDVADLANQLENALAVSDWDLRTNKAFEYAKAQFNIKKVVQQYEDLYQKMING</sequence>
<proteinExistence type="predicted"/>
<protein>
    <submittedName>
        <fullName evidence="3">Glycosyltransferase</fullName>
    </submittedName>
</protein>
<dbReference type="InterPro" id="IPR001296">
    <property type="entry name" value="Glyco_trans_1"/>
</dbReference>
<dbReference type="Proteomes" id="UP001165489">
    <property type="component" value="Unassembled WGS sequence"/>
</dbReference>
<accession>A0ABS9UXJ1</accession>
<dbReference type="Pfam" id="PF13439">
    <property type="entry name" value="Glyco_transf_4"/>
    <property type="match status" value="1"/>
</dbReference>
<dbReference type="PANTHER" id="PTHR12526:SF630">
    <property type="entry name" value="GLYCOSYLTRANSFERASE"/>
    <property type="match status" value="1"/>
</dbReference>
<dbReference type="PANTHER" id="PTHR12526">
    <property type="entry name" value="GLYCOSYLTRANSFERASE"/>
    <property type="match status" value="1"/>
</dbReference>
<feature type="domain" description="Glycosyltransferase subfamily 4-like N-terminal" evidence="2">
    <location>
        <begin position="13"/>
        <end position="174"/>
    </location>
</feature>
<evidence type="ECO:0000259" key="2">
    <source>
        <dbReference type="Pfam" id="PF13439"/>
    </source>
</evidence>
<dbReference type="InterPro" id="IPR028098">
    <property type="entry name" value="Glyco_trans_4-like_N"/>
</dbReference>
<dbReference type="CDD" id="cd03811">
    <property type="entry name" value="GT4_GT28_WabH-like"/>
    <property type="match status" value="1"/>
</dbReference>
<dbReference type="Pfam" id="PF00534">
    <property type="entry name" value="Glycos_transf_1"/>
    <property type="match status" value="1"/>
</dbReference>
<dbReference type="EMBL" id="JAKZGP010000007">
    <property type="protein sequence ID" value="MCH7408654.1"/>
    <property type="molecule type" value="Genomic_DNA"/>
</dbReference>
<evidence type="ECO:0000313" key="3">
    <source>
        <dbReference type="EMBL" id="MCH7408654.1"/>
    </source>
</evidence>
<dbReference type="SUPFAM" id="SSF53756">
    <property type="entry name" value="UDP-Glycosyltransferase/glycogen phosphorylase"/>
    <property type="match status" value="1"/>
</dbReference>
<name>A0ABS9UXJ1_9BACT</name>
<feature type="domain" description="Glycosyl transferase family 1" evidence="1">
    <location>
        <begin position="191"/>
        <end position="340"/>
    </location>
</feature>
<evidence type="ECO:0000313" key="4">
    <source>
        <dbReference type="Proteomes" id="UP001165489"/>
    </source>
</evidence>